<dbReference type="Gene3D" id="1.10.10.10">
    <property type="entry name" value="Winged helix-like DNA-binding domain superfamily/Winged helix DNA-binding domain"/>
    <property type="match status" value="1"/>
</dbReference>
<evidence type="ECO:0000256" key="2">
    <source>
        <dbReference type="ARBA" id="ARBA00023015"/>
    </source>
</evidence>
<dbReference type="HOGENOM" id="CLU_039613_37_1_5"/>
<evidence type="ECO:0000256" key="3">
    <source>
        <dbReference type="ARBA" id="ARBA00023125"/>
    </source>
</evidence>
<dbReference type="STRING" id="252305.OB2597_10491"/>
<evidence type="ECO:0000256" key="4">
    <source>
        <dbReference type="ARBA" id="ARBA00023163"/>
    </source>
</evidence>
<dbReference type="PRINTS" id="PR00039">
    <property type="entry name" value="HTHLYSR"/>
</dbReference>
<dbReference type="OrthoDB" id="5526340at2"/>
<proteinExistence type="inferred from homology"/>
<dbReference type="AlphaFoldDB" id="A3TVL8"/>
<reference evidence="6 7" key="1">
    <citation type="journal article" date="2010" name="J. Bacteriol.">
        <title>Genome sequences of Oceanicola granulosus HTCC2516(T) and Oceanicola batsensis HTCC2597(TDelta).</title>
        <authorList>
            <person name="Thrash J.C."/>
            <person name="Cho J.C."/>
            <person name="Vergin K.L."/>
            <person name="Giovannoni S.J."/>
        </authorList>
    </citation>
    <scope>NUCLEOTIDE SEQUENCE [LARGE SCALE GENOMIC DNA]</scope>
    <source>
        <strain evidence="7">ATCC BAA-863 / DSM 15984 / KCTC 12145 / HTCC2597</strain>
    </source>
</reference>
<dbReference type="PANTHER" id="PTHR30537:SF26">
    <property type="entry name" value="GLYCINE CLEAVAGE SYSTEM TRANSCRIPTIONAL ACTIVATOR"/>
    <property type="match status" value="1"/>
</dbReference>
<dbReference type="GO" id="GO:0043565">
    <property type="term" value="F:sequence-specific DNA binding"/>
    <property type="evidence" value="ECO:0007669"/>
    <property type="project" value="TreeGrafter"/>
</dbReference>
<evidence type="ECO:0000259" key="5">
    <source>
        <dbReference type="PROSITE" id="PS50931"/>
    </source>
</evidence>
<dbReference type="InterPro" id="IPR036388">
    <property type="entry name" value="WH-like_DNA-bd_sf"/>
</dbReference>
<dbReference type="RefSeq" id="WP_009806317.1">
    <property type="nucleotide sequence ID" value="NZ_CH724131.1"/>
</dbReference>
<dbReference type="GO" id="GO:0006351">
    <property type="term" value="P:DNA-templated transcription"/>
    <property type="evidence" value="ECO:0007669"/>
    <property type="project" value="TreeGrafter"/>
</dbReference>
<evidence type="ECO:0000313" key="7">
    <source>
        <dbReference type="Proteomes" id="UP000004318"/>
    </source>
</evidence>
<sequence length="297" mass="32672">MRHAYTPTVAELEAFCACARGGTTIQAARQLGLTQSAVSRSITGLEARLGVALFSRARQRLTLSDAGRAFLREAEPLLDRLNDAAMTVMAFGGQARVLRLAVLPTFARLWLIPRLRGFQATMPDLTIDMAARLAPVDFETEPFDLAIQRTQHRSAGARHIHLLDEELCVVAAPALAPGSLSPRAVLRLPLLQQSTRPTLWPDWCRAVGLDPRPALRGARFDHFDMVLDAAVAGLGVALIPEILARSALDRQALLRVVPGDFRTGQAYTLIYPDRSADLPHFARFRGWLQAEIEDIWA</sequence>
<dbReference type="SUPFAM" id="SSF53850">
    <property type="entry name" value="Periplasmic binding protein-like II"/>
    <property type="match status" value="1"/>
</dbReference>
<keyword evidence="3" id="KW-0238">DNA-binding</keyword>
<dbReference type="InterPro" id="IPR036390">
    <property type="entry name" value="WH_DNA-bd_sf"/>
</dbReference>
<dbReference type="PANTHER" id="PTHR30537">
    <property type="entry name" value="HTH-TYPE TRANSCRIPTIONAL REGULATOR"/>
    <property type="match status" value="1"/>
</dbReference>
<gene>
    <name evidence="6" type="ORF">OB2597_10491</name>
</gene>
<evidence type="ECO:0000313" key="6">
    <source>
        <dbReference type="EMBL" id="EAQ03664.1"/>
    </source>
</evidence>
<dbReference type="Pfam" id="PF00126">
    <property type="entry name" value="HTH_1"/>
    <property type="match status" value="1"/>
</dbReference>
<comment type="caution">
    <text evidence="6">The sequence shown here is derived from an EMBL/GenBank/DDBJ whole genome shotgun (WGS) entry which is preliminary data.</text>
</comment>
<dbReference type="InterPro" id="IPR058163">
    <property type="entry name" value="LysR-type_TF_proteobact-type"/>
</dbReference>
<accession>A3TVL8</accession>
<dbReference type="EMBL" id="AAMO01000003">
    <property type="protein sequence ID" value="EAQ03664.1"/>
    <property type="molecule type" value="Genomic_DNA"/>
</dbReference>
<dbReference type="Proteomes" id="UP000004318">
    <property type="component" value="Unassembled WGS sequence"/>
</dbReference>
<organism evidence="6 7">
    <name type="scientific">Pseudooceanicola batsensis (strain ATCC BAA-863 / DSM 15984 / KCTC 12145 / HTCC2597)</name>
    <name type="common">Oceanicola batsensis</name>
    <dbReference type="NCBI Taxonomy" id="252305"/>
    <lineage>
        <taxon>Bacteria</taxon>
        <taxon>Pseudomonadati</taxon>
        <taxon>Pseudomonadota</taxon>
        <taxon>Alphaproteobacteria</taxon>
        <taxon>Rhodobacterales</taxon>
        <taxon>Paracoccaceae</taxon>
        <taxon>Pseudooceanicola</taxon>
    </lineage>
</organism>
<evidence type="ECO:0000256" key="1">
    <source>
        <dbReference type="ARBA" id="ARBA00009437"/>
    </source>
</evidence>
<keyword evidence="4" id="KW-0804">Transcription</keyword>
<comment type="similarity">
    <text evidence="1">Belongs to the LysR transcriptional regulatory family.</text>
</comment>
<dbReference type="InterPro" id="IPR000847">
    <property type="entry name" value="LysR_HTH_N"/>
</dbReference>
<dbReference type="InterPro" id="IPR005119">
    <property type="entry name" value="LysR_subst-bd"/>
</dbReference>
<keyword evidence="7" id="KW-1185">Reference proteome</keyword>
<dbReference type="SUPFAM" id="SSF46785">
    <property type="entry name" value="Winged helix' DNA-binding domain"/>
    <property type="match status" value="1"/>
</dbReference>
<dbReference type="PROSITE" id="PS50931">
    <property type="entry name" value="HTH_LYSR"/>
    <property type="match status" value="1"/>
</dbReference>
<dbReference type="eggNOG" id="COG0583">
    <property type="taxonomic scope" value="Bacteria"/>
</dbReference>
<dbReference type="Pfam" id="PF03466">
    <property type="entry name" value="LysR_substrate"/>
    <property type="match status" value="1"/>
</dbReference>
<protein>
    <submittedName>
        <fullName evidence="6">Transcriptional regulator, LysR family protein</fullName>
    </submittedName>
</protein>
<feature type="domain" description="HTH lysR-type" evidence="5">
    <location>
        <begin position="7"/>
        <end position="64"/>
    </location>
</feature>
<dbReference type="Gene3D" id="3.40.190.10">
    <property type="entry name" value="Periplasmic binding protein-like II"/>
    <property type="match status" value="2"/>
</dbReference>
<dbReference type="GO" id="GO:0003700">
    <property type="term" value="F:DNA-binding transcription factor activity"/>
    <property type="evidence" value="ECO:0007669"/>
    <property type="project" value="InterPro"/>
</dbReference>
<keyword evidence="2" id="KW-0805">Transcription regulation</keyword>
<name>A3TVL8_PSEBH</name>